<gene>
    <name evidence="1" type="ORF">VP01_2628g5</name>
</gene>
<evidence type="ECO:0000313" key="1">
    <source>
        <dbReference type="EMBL" id="KNZ55631.1"/>
    </source>
</evidence>
<reference evidence="1 2" key="1">
    <citation type="submission" date="2015-08" db="EMBL/GenBank/DDBJ databases">
        <title>Next Generation Sequencing and Analysis of the Genome of Puccinia sorghi L Schw, the Causal Agent of Maize Common Rust.</title>
        <authorList>
            <person name="Rochi L."/>
            <person name="Burguener G."/>
            <person name="Darino M."/>
            <person name="Turjanski A."/>
            <person name="Kreff E."/>
            <person name="Dieguez M.J."/>
            <person name="Sacco F."/>
        </authorList>
    </citation>
    <scope>NUCLEOTIDE SEQUENCE [LARGE SCALE GENOMIC DNA]</scope>
    <source>
        <strain evidence="1 2">RO10H11247</strain>
    </source>
</reference>
<dbReference type="VEuPathDB" id="FungiDB:VP01_2628g5"/>
<sequence>MSLQNHSQVFIQRSLFTVSCKYFTQWSRLYEETQHVVRDPEENKNSWLNLCATSQLFSWTKSVSAFTIMVALFSESKASTWRPSIASLLKWLICKPNFWSSLVHSTCLSFVFNILAGIVAEFLLVKAQDPCGPILTKANSAQYSIIRGISYFGVFTVTVKEATEKSCHFEHFLKVEVKGPASRGC</sequence>
<evidence type="ECO:0000313" key="2">
    <source>
        <dbReference type="Proteomes" id="UP000037035"/>
    </source>
</evidence>
<accession>A0A0L6V4C5</accession>
<keyword evidence="2" id="KW-1185">Reference proteome</keyword>
<protein>
    <submittedName>
        <fullName evidence="1">Uncharacterized protein</fullName>
    </submittedName>
</protein>
<name>A0A0L6V4C5_9BASI</name>
<organism evidence="1 2">
    <name type="scientific">Puccinia sorghi</name>
    <dbReference type="NCBI Taxonomy" id="27349"/>
    <lineage>
        <taxon>Eukaryota</taxon>
        <taxon>Fungi</taxon>
        <taxon>Dikarya</taxon>
        <taxon>Basidiomycota</taxon>
        <taxon>Pucciniomycotina</taxon>
        <taxon>Pucciniomycetes</taxon>
        <taxon>Pucciniales</taxon>
        <taxon>Pucciniaceae</taxon>
        <taxon>Puccinia</taxon>
    </lineage>
</organism>
<dbReference type="AlphaFoldDB" id="A0A0L6V4C5"/>
<dbReference type="EMBL" id="LAVV01007533">
    <property type="protein sequence ID" value="KNZ55631.1"/>
    <property type="molecule type" value="Genomic_DNA"/>
</dbReference>
<comment type="caution">
    <text evidence="1">The sequence shown here is derived from an EMBL/GenBank/DDBJ whole genome shotgun (WGS) entry which is preliminary data.</text>
</comment>
<dbReference type="Proteomes" id="UP000037035">
    <property type="component" value="Unassembled WGS sequence"/>
</dbReference>
<proteinExistence type="predicted"/>